<proteinExistence type="predicted"/>
<comment type="caution">
    <text evidence="1">The sequence shown here is derived from an EMBL/GenBank/DDBJ whole genome shotgun (WGS) entry which is preliminary data.</text>
</comment>
<dbReference type="Gene3D" id="3.40.50.1000">
    <property type="entry name" value="HAD superfamily/HAD-like"/>
    <property type="match status" value="1"/>
</dbReference>
<dbReference type="EMBL" id="JACHHD010000018">
    <property type="protein sequence ID" value="MBB5185556.1"/>
    <property type="molecule type" value="Genomic_DNA"/>
</dbReference>
<dbReference type="NCBIfam" id="TIGR00099">
    <property type="entry name" value="Cof-subfamily"/>
    <property type="match status" value="1"/>
</dbReference>
<dbReference type="InterPro" id="IPR006379">
    <property type="entry name" value="HAD-SF_hydro_IIB"/>
</dbReference>
<sequence>MEHNQLRLVLCDIDSTLINSNRELTPKTKKMIEKLHDRGVYFGLASGRPVDELQKYAPHWGFGFAFDFLIGMNGSELWDNLKQKQIDSYKLKREWIQEILNLMKPFPSNAFIYQDGMLVAQRIDDAMKKSAVTSQKPIHVIASDKELYERENAKIMFRMSKEQTLKVEEYFKERPNPYYKAFKTQSTLIEFADRRISKAYALKILCDNHDFSLENVWSFGDTTNDNTMLEVSGKGICMLNGSEDTKAIADEITHYDNDHDGVAMYMQEHYFDQLGETL</sequence>
<dbReference type="PANTHER" id="PTHR10000:SF8">
    <property type="entry name" value="HAD SUPERFAMILY HYDROLASE-LIKE, TYPE 3"/>
    <property type="match status" value="1"/>
</dbReference>
<organism evidence="1 2">
    <name type="scientific">Faecalicoccus acidiformans</name>
    <dbReference type="NCBI Taxonomy" id="915173"/>
    <lineage>
        <taxon>Bacteria</taxon>
        <taxon>Bacillati</taxon>
        <taxon>Bacillota</taxon>
        <taxon>Erysipelotrichia</taxon>
        <taxon>Erysipelotrichales</taxon>
        <taxon>Erysipelotrichaceae</taxon>
        <taxon>Faecalicoccus</taxon>
    </lineage>
</organism>
<dbReference type="SUPFAM" id="SSF56784">
    <property type="entry name" value="HAD-like"/>
    <property type="match status" value="1"/>
</dbReference>
<dbReference type="InterPro" id="IPR036412">
    <property type="entry name" value="HAD-like_sf"/>
</dbReference>
<dbReference type="NCBIfam" id="TIGR01484">
    <property type="entry name" value="HAD-SF-IIB"/>
    <property type="match status" value="1"/>
</dbReference>
<dbReference type="GO" id="GO:0016791">
    <property type="term" value="F:phosphatase activity"/>
    <property type="evidence" value="ECO:0007669"/>
    <property type="project" value="TreeGrafter"/>
</dbReference>
<dbReference type="Gene3D" id="3.30.1240.10">
    <property type="match status" value="1"/>
</dbReference>
<reference evidence="1 2" key="1">
    <citation type="submission" date="2020-08" db="EMBL/GenBank/DDBJ databases">
        <title>Genomic Encyclopedia of Type Strains, Phase IV (KMG-IV): sequencing the most valuable type-strain genomes for metagenomic binning, comparative biology and taxonomic classification.</title>
        <authorList>
            <person name="Goeker M."/>
        </authorList>
    </citation>
    <scope>NUCLEOTIDE SEQUENCE [LARGE SCALE GENOMIC DNA]</scope>
    <source>
        <strain evidence="1 2">DSM 26963</strain>
    </source>
</reference>
<dbReference type="GO" id="GO:0000287">
    <property type="term" value="F:magnesium ion binding"/>
    <property type="evidence" value="ECO:0007669"/>
    <property type="project" value="TreeGrafter"/>
</dbReference>
<dbReference type="InterPro" id="IPR000150">
    <property type="entry name" value="Cof"/>
</dbReference>
<dbReference type="GO" id="GO:0005829">
    <property type="term" value="C:cytosol"/>
    <property type="evidence" value="ECO:0007669"/>
    <property type="project" value="TreeGrafter"/>
</dbReference>
<evidence type="ECO:0008006" key="3">
    <source>
        <dbReference type="Google" id="ProtNLM"/>
    </source>
</evidence>
<dbReference type="AlphaFoldDB" id="A0A7W8D1P5"/>
<dbReference type="SFLD" id="SFLDS00003">
    <property type="entry name" value="Haloacid_Dehalogenase"/>
    <property type="match status" value="1"/>
</dbReference>
<dbReference type="SFLD" id="SFLDG01140">
    <property type="entry name" value="C2.B:_Phosphomannomutase_and_P"/>
    <property type="match status" value="1"/>
</dbReference>
<dbReference type="PANTHER" id="PTHR10000">
    <property type="entry name" value="PHOSPHOSERINE PHOSPHATASE"/>
    <property type="match status" value="1"/>
</dbReference>
<dbReference type="Proteomes" id="UP000521313">
    <property type="component" value="Unassembled WGS sequence"/>
</dbReference>
<protein>
    <recommendedName>
        <fullName evidence="3">Hydrolase</fullName>
    </recommendedName>
</protein>
<gene>
    <name evidence="1" type="ORF">HNQ43_001628</name>
</gene>
<accession>A0A7W8D1P5</accession>
<name>A0A7W8D1P5_9FIRM</name>
<evidence type="ECO:0000313" key="1">
    <source>
        <dbReference type="EMBL" id="MBB5185556.1"/>
    </source>
</evidence>
<dbReference type="RefSeq" id="WP_183376625.1">
    <property type="nucleotide sequence ID" value="NZ_JACHHD010000018.1"/>
</dbReference>
<dbReference type="InterPro" id="IPR023214">
    <property type="entry name" value="HAD_sf"/>
</dbReference>
<evidence type="ECO:0000313" key="2">
    <source>
        <dbReference type="Proteomes" id="UP000521313"/>
    </source>
</evidence>
<dbReference type="Pfam" id="PF08282">
    <property type="entry name" value="Hydrolase_3"/>
    <property type="match status" value="1"/>
</dbReference>